<keyword evidence="2" id="KW-1185">Reference proteome</keyword>
<evidence type="ECO:0000313" key="1">
    <source>
        <dbReference type="EMBL" id="KAK1419082.1"/>
    </source>
</evidence>
<sequence length="116" mass="13253">MASLPIRYGGSAAVAGDRLFNDHLVSGSNNLHSFSSDSVKAFVNTVPIETLIEEEEYDLSNDNIGMLEKIDEWMKTSLTKILKNMRPRIGRMLVRRDQFHGILEVFIKNYYFNIPT</sequence>
<protein>
    <submittedName>
        <fullName evidence="1">Uncharacterized protein</fullName>
    </submittedName>
</protein>
<dbReference type="AlphaFoldDB" id="A0AAD8KEP9"/>
<gene>
    <name evidence="1" type="ORF">QVD17_28239</name>
</gene>
<organism evidence="1 2">
    <name type="scientific">Tagetes erecta</name>
    <name type="common">African marigold</name>
    <dbReference type="NCBI Taxonomy" id="13708"/>
    <lineage>
        <taxon>Eukaryota</taxon>
        <taxon>Viridiplantae</taxon>
        <taxon>Streptophyta</taxon>
        <taxon>Embryophyta</taxon>
        <taxon>Tracheophyta</taxon>
        <taxon>Spermatophyta</taxon>
        <taxon>Magnoliopsida</taxon>
        <taxon>eudicotyledons</taxon>
        <taxon>Gunneridae</taxon>
        <taxon>Pentapetalae</taxon>
        <taxon>asterids</taxon>
        <taxon>campanulids</taxon>
        <taxon>Asterales</taxon>
        <taxon>Asteraceae</taxon>
        <taxon>Asteroideae</taxon>
        <taxon>Heliantheae alliance</taxon>
        <taxon>Tageteae</taxon>
        <taxon>Tagetes</taxon>
    </lineage>
</organism>
<name>A0AAD8KEP9_TARER</name>
<reference evidence="1" key="1">
    <citation type="journal article" date="2023" name="bioRxiv">
        <title>Improved chromosome-level genome assembly for marigold (Tagetes erecta).</title>
        <authorList>
            <person name="Jiang F."/>
            <person name="Yuan L."/>
            <person name="Wang S."/>
            <person name="Wang H."/>
            <person name="Xu D."/>
            <person name="Wang A."/>
            <person name="Fan W."/>
        </authorList>
    </citation>
    <scope>NUCLEOTIDE SEQUENCE</scope>
    <source>
        <strain evidence="1">WSJ</strain>
        <tissue evidence="1">Leaf</tissue>
    </source>
</reference>
<dbReference type="EMBL" id="JAUHHV010000007">
    <property type="protein sequence ID" value="KAK1419082.1"/>
    <property type="molecule type" value="Genomic_DNA"/>
</dbReference>
<dbReference type="Proteomes" id="UP001229421">
    <property type="component" value="Unassembled WGS sequence"/>
</dbReference>
<comment type="caution">
    <text evidence="1">The sequence shown here is derived from an EMBL/GenBank/DDBJ whole genome shotgun (WGS) entry which is preliminary data.</text>
</comment>
<proteinExistence type="predicted"/>
<accession>A0AAD8KEP9</accession>
<evidence type="ECO:0000313" key="2">
    <source>
        <dbReference type="Proteomes" id="UP001229421"/>
    </source>
</evidence>